<dbReference type="InterPro" id="IPR053848">
    <property type="entry name" value="IMS_HHH_1"/>
</dbReference>
<keyword evidence="8" id="KW-0479">Metal-binding</keyword>
<accession>A0A8T3B063</accession>
<dbReference type="OrthoDB" id="427711at2759"/>
<dbReference type="GO" id="GO:0003684">
    <property type="term" value="F:damaged DNA binding"/>
    <property type="evidence" value="ECO:0007669"/>
    <property type="project" value="InterPro"/>
</dbReference>
<dbReference type="InterPro" id="IPR001357">
    <property type="entry name" value="BRCT_dom"/>
</dbReference>
<evidence type="ECO:0000256" key="3">
    <source>
        <dbReference type="ARBA" id="ARBA00010945"/>
    </source>
</evidence>
<comment type="cofactor">
    <cofactor evidence="1">
        <name>Mg(2+)</name>
        <dbReference type="ChEBI" id="CHEBI:18420"/>
    </cofactor>
</comment>
<evidence type="ECO:0000259" key="16">
    <source>
        <dbReference type="PROSITE" id="PS50173"/>
    </source>
</evidence>
<dbReference type="Gene3D" id="3.30.1490.100">
    <property type="entry name" value="DNA polymerase, Y-family, little finger domain"/>
    <property type="match status" value="1"/>
</dbReference>
<keyword evidence="11" id="KW-0238">DNA-binding</keyword>
<dbReference type="Gene3D" id="3.40.1170.60">
    <property type="match status" value="1"/>
</dbReference>
<dbReference type="GO" id="GO:0070987">
    <property type="term" value="P:error-free translesion synthesis"/>
    <property type="evidence" value="ECO:0007669"/>
    <property type="project" value="TreeGrafter"/>
</dbReference>
<dbReference type="Pfam" id="PF11799">
    <property type="entry name" value="IMS_C"/>
    <property type="match status" value="1"/>
</dbReference>
<proteinExistence type="inferred from homology"/>
<dbReference type="GO" id="GO:0006281">
    <property type="term" value="P:DNA repair"/>
    <property type="evidence" value="ECO:0007669"/>
    <property type="project" value="UniProtKB-KW"/>
</dbReference>
<feature type="region of interest" description="Disordered" evidence="14">
    <location>
        <begin position="1"/>
        <end position="34"/>
    </location>
</feature>
<keyword evidence="7" id="KW-0548">Nucleotidyltransferase</keyword>
<reference evidence="17" key="1">
    <citation type="journal article" date="2022" name="Front. Genet.">
        <title>Chromosome-Scale Assembly of the Dendrobium nobile Genome Provides Insights Into the Molecular Mechanism of the Biosynthesis of the Medicinal Active Ingredient of Dendrobium.</title>
        <authorList>
            <person name="Xu Q."/>
            <person name="Niu S.-C."/>
            <person name="Li K.-L."/>
            <person name="Zheng P.-J."/>
            <person name="Zhang X.-J."/>
            <person name="Jia Y."/>
            <person name="Liu Y."/>
            <person name="Niu Y.-X."/>
            <person name="Yu L.-H."/>
            <person name="Chen D.-F."/>
            <person name="Zhang G.-Q."/>
        </authorList>
    </citation>
    <scope>NUCLEOTIDE SEQUENCE</scope>
    <source>
        <tissue evidence="17">Leaf</tissue>
    </source>
</reference>
<dbReference type="SMART" id="SM00292">
    <property type="entry name" value="BRCT"/>
    <property type="match status" value="1"/>
</dbReference>
<dbReference type="InterPro" id="IPR036420">
    <property type="entry name" value="BRCT_dom_sf"/>
</dbReference>
<keyword evidence="5" id="KW-0237">DNA synthesis</keyword>
<evidence type="ECO:0000256" key="14">
    <source>
        <dbReference type="SAM" id="MobiDB-lite"/>
    </source>
</evidence>
<keyword evidence="10" id="KW-0460">Magnesium</keyword>
<dbReference type="GO" id="GO:0005634">
    <property type="term" value="C:nucleus"/>
    <property type="evidence" value="ECO:0007669"/>
    <property type="project" value="UniProtKB-SubCell"/>
</dbReference>
<keyword evidence="18" id="KW-1185">Reference proteome</keyword>
<evidence type="ECO:0000256" key="6">
    <source>
        <dbReference type="ARBA" id="ARBA00022679"/>
    </source>
</evidence>
<dbReference type="Pfam" id="PF00817">
    <property type="entry name" value="IMS"/>
    <property type="match status" value="1"/>
</dbReference>
<dbReference type="Gene3D" id="3.40.50.10190">
    <property type="entry name" value="BRCT domain"/>
    <property type="match status" value="1"/>
</dbReference>
<evidence type="ECO:0000256" key="4">
    <source>
        <dbReference type="ARBA" id="ARBA00020399"/>
    </source>
</evidence>
<dbReference type="InterPro" id="IPR001126">
    <property type="entry name" value="UmuC"/>
</dbReference>
<dbReference type="Proteomes" id="UP000829196">
    <property type="component" value="Unassembled WGS sequence"/>
</dbReference>
<dbReference type="FunFam" id="3.40.1170.60:FF:000004">
    <property type="entry name" value="DNA repair protein REV1"/>
    <property type="match status" value="1"/>
</dbReference>
<dbReference type="GO" id="GO:0046872">
    <property type="term" value="F:metal ion binding"/>
    <property type="evidence" value="ECO:0007669"/>
    <property type="project" value="UniProtKB-KW"/>
</dbReference>
<dbReference type="Gene3D" id="3.30.70.270">
    <property type="match status" value="1"/>
</dbReference>
<sequence>MRSSSSSSASGFPAKRSKPNPKTPVQRSPFTDFGSYMAEKNRKLRFQFEAEASTSSHLNSEPSSSGDGKGIFQGVSIYVDGHTVPSSQELRGYMLRHGGRFENYFSRSRVSHIICSNLPDSKMRNIRAFSRGLPVMKPAWVVDSVAANKLLSWQSYQLVEYSSEMYKQQKLSAFFGCKTISSLKDAELASESNNGMDPEGLEKSKVSPLPLKSKVFDRTIQGSDSLEPGLDKEAKFTTLLDERTKVEASTSSSTQLSIQNCSRIDDLSVDDVSSGEPTNAECLQASDMHHSTLTDPNFVENYFKHSRLHFIGTWRNRYRRRFCNMLKGNCSKGNVGFCSSTNKVSVIHIDMDCFFVSVILRKYPELLDKPVAVCHSNNSQGTAEISSANYPARGYGIRAGMFVRDAKSSCPNLVVFPYDFVAYEEVADQFYCILHKHCNKVQAVSCDEAFLDITECDDLEPENFASMIRKEIAETTQCTASAGIAGNLLMARLATKMAKPNGQFSIPPEKVENFLDDLPIMTLPGIGHALGDKLKTRKISTCGQLRLVSKATLHKDFGVKVGDMLWNYCRGIDDRKVEVLKETKSIGAEVNWGVRFRNTMDCEHFLNNLSKEVSSRLRECGMIARTITLKVKKRRKGAKEPLKFMGCGDCENISRSMTLPVATDDPTLILRIAKQIFASYHIDAKEVRGVGLQMSRLEIVDGNRQGHAHNVIESWLKIPAKVGEETVDSQRVAAESSSSEEHLLDLQHHGKLHENSQLCFDRAAACSDALHVNLFNSSSYENASSELPPVSHLDMSVIKDLPAEIISEINVAYQGKLYDLMKKHDDDQQNNRLIKSLEVLGGSTFKLEATKSSGSTSCDLNHPKMAEASEMMLHQVELPAVSCSNLNILQIKSTVCADPMDWASSFSSKATQNISEDANLNKSASAQGVLSHFASVAGGVVSNFPNHIASEGSEKSKIKLWSGNPPKWIEKFEVSNCLILNLIAQLYRKFGADGLLSPILQSLISLYPVILGSGCDVPAESNFDLCELLLQYIDHKIDSDIEELYVCCRLLQRLTTMSNFFSEVYSAFLPPLQISVSENYGGTLQLPGSGD</sequence>
<dbReference type="PANTHER" id="PTHR45990">
    <property type="entry name" value="DNA REPAIR PROTEIN REV1"/>
    <property type="match status" value="1"/>
</dbReference>
<dbReference type="CDD" id="cd17719">
    <property type="entry name" value="BRCT_Rev1"/>
    <property type="match status" value="1"/>
</dbReference>
<dbReference type="AlphaFoldDB" id="A0A8T3B063"/>
<name>A0A8T3B063_DENNO</name>
<dbReference type="Gene3D" id="1.10.150.20">
    <property type="entry name" value="5' to 3' exonuclease, C-terminal subdomain"/>
    <property type="match status" value="1"/>
</dbReference>
<dbReference type="InterPro" id="IPR043502">
    <property type="entry name" value="DNA/RNA_pol_sf"/>
</dbReference>
<dbReference type="NCBIfam" id="NF002677">
    <property type="entry name" value="PRK02406.1"/>
    <property type="match status" value="1"/>
</dbReference>
<evidence type="ECO:0000256" key="9">
    <source>
        <dbReference type="ARBA" id="ARBA00022763"/>
    </source>
</evidence>
<feature type="compositionally biased region" description="Low complexity" evidence="14">
    <location>
        <begin position="1"/>
        <end position="10"/>
    </location>
</feature>
<evidence type="ECO:0000256" key="11">
    <source>
        <dbReference type="ARBA" id="ARBA00023125"/>
    </source>
</evidence>
<keyword evidence="6" id="KW-0808">Transferase</keyword>
<dbReference type="SUPFAM" id="SSF56672">
    <property type="entry name" value="DNA/RNA polymerases"/>
    <property type="match status" value="1"/>
</dbReference>
<evidence type="ECO:0000256" key="8">
    <source>
        <dbReference type="ARBA" id="ARBA00022723"/>
    </source>
</evidence>
<dbReference type="GO" id="GO:0017125">
    <property type="term" value="F:deoxycytidyl transferase activity"/>
    <property type="evidence" value="ECO:0007669"/>
    <property type="project" value="TreeGrafter"/>
</dbReference>
<evidence type="ECO:0000256" key="1">
    <source>
        <dbReference type="ARBA" id="ARBA00001946"/>
    </source>
</evidence>
<dbReference type="SUPFAM" id="SSF100879">
    <property type="entry name" value="Lesion bypass DNA polymerase (Y-family), little finger domain"/>
    <property type="match status" value="1"/>
</dbReference>
<dbReference type="Gene3D" id="6.10.250.1490">
    <property type="match status" value="1"/>
</dbReference>
<evidence type="ECO:0000256" key="5">
    <source>
        <dbReference type="ARBA" id="ARBA00022634"/>
    </source>
</evidence>
<evidence type="ECO:0000256" key="12">
    <source>
        <dbReference type="ARBA" id="ARBA00023204"/>
    </source>
</evidence>
<dbReference type="InterPro" id="IPR043128">
    <property type="entry name" value="Rev_trsase/Diguanyl_cyclase"/>
</dbReference>
<dbReference type="EMBL" id="JAGYWB010000012">
    <property type="protein sequence ID" value="KAI0502173.1"/>
    <property type="molecule type" value="Genomic_DNA"/>
</dbReference>
<dbReference type="PROSITE" id="PS50172">
    <property type="entry name" value="BRCT"/>
    <property type="match status" value="1"/>
</dbReference>
<dbReference type="InterPro" id="IPR017961">
    <property type="entry name" value="DNA_pol_Y-fam_little_finger"/>
</dbReference>
<dbReference type="PANTHER" id="PTHR45990:SF1">
    <property type="entry name" value="DNA REPAIR PROTEIN REV1"/>
    <property type="match status" value="1"/>
</dbReference>
<feature type="domain" description="UmuC" evidence="16">
    <location>
        <begin position="346"/>
        <end position="527"/>
    </location>
</feature>
<comment type="similarity">
    <text evidence="3">Belongs to the DNA polymerase type-Y family.</text>
</comment>
<feature type="domain" description="BRCT" evidence="15">
    <location>
        <begin position="67"/>
        <end position="158"/>
    </location>
</feature>
<evidence type="ECO:0000256" key="13">
    <source>
        <dbReference type="ARBA" id="ARBA00023242"/>
    </source>
</evidence>
<keyword evidence="13" id="KW-0539">Nucleus</keyword>
<gene>
    <name evidence="17" type="ORF">KFK09_017120</name>
</gene>
<dbReference type="Pfam" id="PF16589">
    <property type="entry name" value="BRCT_2"/>
    <property type="match status" value="1"/>
</dbReference>
<dbReference type="Pfam" id="PF21999">
    <property type="entry name" value="IMS_HHH_1"/>
    <property type="match status" value="1"/>
</dbReference>
<dbReference type="GO" id="GO:0003887">
    <property type="term" value="F:DNA-directed DNA polymerase activity"/>
    <property type="evidence" value="ECO:0007669"/>
    <property type="project" value="InterPro"/>
</dbReference>
<organism evidence="17 18">
    <name type="scientific">Dendrobium nobile</name>
    <name type="common">Orchid</name>
    <dbReference type="NCBI Taxonomy" id="94219"/>
    <lineage>
        <taxon>Eukaryota</taxon>
        <taxon>Viridiplantae</taxon>
        <taxon>Streptophyta</taxon>
        <taxon>Embryophyta</taxon>
        <taxon>Tracheophyta</taxon>
        <taxon>Spermatophyta</taxon>
        <taxon>Magnoliopsida</taxon>
        <taxon>Liliopsida</taxon>
        <taxon>Asparagales</taxon>
        <taxon>Orchidaceae</taxon>
        <taxon>Epidendroideae</taxon>
        <taxon>Malaxideae</taxon>
        <taxon>Dendrobiinae</taxon>
        <taxon>Dendrobium</taxon>
    </lineage>
</organism>
<dbReference type="GO" id="GO:0042276">
    <property type="term" value="P:error-prone translesion synthesis"/>
    <property type="evidence" value="ECO:0007669"/>
    <property type="project" value="TreeGrafter"/>
</dbReference>
<protein>
    <recommendedName>
        <fullName evidence="4">DNA repair protein REV1</fullName>
    </recommendedName>
</protein>
<dbReference type="InterPro" id="IPR036775">
    <property type="entry name" value="DNA_pol_Y-fam_lit_finger_sf"/>
</dbReference>
<evidence type="ECO:0000313" key="18">
    <source>
        <dbReference type="Proteomes" id="UP000829196"/>
    </source>
</evidence>
<evidence type="ECO:0000256" key="10">
    <source>
        <dbReference type="ARBA" id="ARBA00022842"/>
    </source>
</evidence>
<evidence type="ECO:0000256" key="2">
    <source>
        <dbReference type="ARBA" id="ARBA00004123"/>
    </source>
</evidence>
<comment type="caution">
    <text evidence="17">The sequence shown here is derived from an EMBL/GenBank/DDBJ whole genome shotgun (WGS) entry which is preliminary data.</text>
</comment>
<evidence type="ECO:0000256" key="7">
    <source>
        <dbReference type="ARBA" id="ARBA00022695"/>
    </source>
</evidence>
<dbReference type="FunFam" id="3.30.1490.100:FF:000001">
    <property type="entry name" value="DNA repair protein REV1"/>
    <property type="match status" value="1"/>
</dbReference>
<evidence type="ECO:0000313" key="17">
    <source>
        <dbReference type="EMBL" id="KAI0502173.1"/>
    </source>
</evidence>
<comment type="subcellular location">
    <subcellularLocation>
        <location evidence="2">Nucleus</location>
    </subcellularLocation>
</comment>
<dbReference type="FunFam" id="3.30.70.270:FF:000019">
    <property type="entry name" value="DNA repair protein REV1"/>
    <property type="match status" value="1"/>
</dbReference>
<keyword evidence="12" id="KW-0234">DNA repair</keyword>
<dbReference type="SUPFAM" id="SSF52113">
    <property type="entry name" value="BRCT domain"/>
    <property type="match status" value="1"/>
</dbReference>
<dbReference type="PROSITE" id="PS50173">
    <property type="entry name" value="UMUC"/>
    <property type="match status" value="1"/>
</dbReference>
<dbReference type="CDD" id="cd01701">
    <property type="entry name" value="PolY_Rev1"/>
    <property type="match status" value="1"/>
</dbReference>
<evidence type="ECO:0000259" key="15">
    <source>
        <dbReference type="PROSITE" id="PS50172"/>
    </source>
</evidence>
<dbReference type="SMR" id="A0A8T3B063"/>
<dbReference type="FunFam" id="3.40.50.10190:FF:000011">
    <property type="entry name" value="DNA repair protein REV1"/>
    <property type="match status" value="1"/>
</dbReference>
<keyword evidence="9" id="KW-0227">DNA damage</keyword>